<comment type="caution">
    <text evidence="4">The sequence shown here is derived from an EMBL/GenBank/DDBJ whole genome shotgun (WGS) entry which is preliminary data.</text>
</comment>
<feature type="domain" description="CCHC-type" evidence="3">
    <location>
        <begin position="2"/>
        <end position="18"/>
    </location>
</feature>
<dbReference type="InterPro" id="IPR036875">
    <property type="entry name" value="Znf_CCHC_sf"/>
</dbReference>
<keyword evidence="1" id="KW-0863">Zinc-finger</keyword>
<keyword evidence="1" id="KW-0479">Metal-binding</keyword>
<dbReference type="GO" id="GO:0003676">
    <property type="term" value="F:nucleic acid binding"/>
    <property type="evidence" value="ECO:0007669"/>
    <property type="project" value="InterPro"/>
</dbReference>
<dbReference type="AlphaFoldDB" id="A0A9P4JIW7"/>
<evidence type="ECO:0000256" key="1">
    <source>
        <dbReference type="PROSITE-ProRule" id="PRU00047"/>
    </source>
</evidence>
<accession>A0A9P4JIW7</accession>
<dbReference type="EMBL" id="ML994249">
    <property type="protein sequence ID" value="KAF2197323.1"/>
    <property type="molecule type" value="Genomic_DNA"/>
</dbReference>
<name>A0A9P4JIW7_9PLEO</name>
<dbReference type="GO" id="GO:0008270">
    <property type="term" value="F:zinc ion binding"/>
    <property type="evidence" value="ECO:0007669"/>
    <property type="project" value="UniProtKB-KW"/>
</dbReference>
<dbReference type="SUPFAM" id="SSF57756">
    <property type="entry name" value="Retrovirus zinc finger-like domains"/>
    <property type="match status" value="1"/>
</dbReference>
<keyword evidence="1" id="KW-0862">Zinc</keyword>
<dbReference type="Gene3D" id="4.10.60.10">
    <property type="entry name" value="Zinc finger, CCHC-type"/>
    <property type="match status" value="1"/>
</dbReference>
<dbReference type="InterPro" id="IPR001878">
    <property type="entry name" value="Znf_CCHC"/>
</dbReference>
<reference evidence="4" key="1">
    <citation type="journal article" date="2020" name="Stud. Mycol.">
        <title>101 Dothideomycetes genomes: a test case for predicting lifestyles and emergence of pathogens.</title>
        <authorList>
            <person name="Haridas S."/>
            <person name="Albert R."/>
            <person name="Binder M."/>
            <person name="Bloem J."/>
            <person name="Labutti K."/>
            <person name="Salamov A."/>
            <person name="Andreopoulos B."/>
            <person name="Baker S."/>
            <person name="Barry K."/>
            <person name="Bills G."/>
            <person name="Bluhm B."/>
            <person name="Cannon C."/>
            <person name="Castanera R."/>
            <person name="Culley D."/>
            <person name="Daum C."/>
            <person name="Ezra D."/>
            <person name="Gonzalez J."/>
            <person name="Henrissat B."/>
            <person name="Kuo A."/>
            <person name="Liang C."/>
            <person name="Lipzen A."/>
            <person name="Lutzoni F."/>
            <person name="Magnuson J."/>
            <person name="Mondo S."/>
            <person name="Nolan M."/>
            <person name="Ohm R."/>
            <person name="Pangilinan J."/>
            <person name="Park H.-J."/>
            <person name="Ramirez L."/>
            <person name="Alfaro M."/>
            <person name="Sun H."/>
            <person name="Tritt A."/>
            <person name="Yoshinaga Y."/>
            <person name="Zwiers L.-H."/>
            <person name="Turgeon B."/>
            <person name="Goodwin S."/>
            <person name="Spatafora J."/>
            <person name="Crous P."/>
            <person name="Grigoriev I."/>
        </authorList>
    </citation>
    <scope>NUCLEOTIDE SEQUENCE</scope>
    <source>
        <strain evidence="4">ATCC 74209</strain>
    </source>
</reference>
<sequence length="95" mass="9924">MKCRNCEAFGHISRDCPEPKNWNNVQCNNCKKMGHTKARCTEPAADDGYGDSSGVQGGGDSWGTADAGVGAQGGDNLDADVANTWGDAEADNSGW</sequence>
<dbReference type="Pfam" id="PF00098">
    <property type="entry name" value="zf-CCHC"/>
    <property type="match status" value="2"/>
</dbReference>
<evidence type="ECO:0000313" key="5">
    <source>
        <dbReference type="Proteomes" id="UP000799536"/>
    </source>
</evidence>
<proteinExistence type="predicted"/>
<dbReference type="PROSITE" id="PS50158">
    <property type="entry name" value="ZF_CCHC"/>
    <property type="match status" value="1"/>
</dbReference>
<keyword evidence="5" id="KW-1185">Reference proteome</keyword>
<evidence type="ECO:0000313" key="4">
    <source>
        <dbReference type="EMBL" id="KAF2197323.1"/>
    </source>
</evidence>
<feature type="region of interest" description="Disordered" evidence="2">
    <location>
        <begin position="43"/>
        <end position="95"/>
    </location>
</feature>
<dbReference type="Proteomes" id="UP000799536">
    <property type="component" value="Unassembled WGS sequence"/>
</dbReference>
<dbReference type="SMART" id="SM00343">
    <property type="entry name" value="ZnF_C2HC"/>
    <property type="match status" value="2"/>
</dbReference>
<gene>
    <name evidence="4" type="ORF">GQ43DRAFT_213520</name>
</gene>
<protein>
    <recommendedName>
        <fullName evidence="3">CCHC-type domain-containing protein</fullName>
    </recommendedName>
</protein>
<dbReference type="OrthoDB" id="8026949at2759"/>
<evidence type="ECO:0000259" key="3">
    <source>
        <dbReference type="PROSITE" id="PS50158"/>
    </source>
</evidence>
<organism evidence="4 5">
    <name type="scientific">Delitschia confertaspora ATCC 74209</name>
    <dbReference type="NCBI Taxonomy" id="1513339"/>
    <lineage>
        <taxon>Eukaryota</taxon>
        <taxon>Fungi</taxon>
        <taxon>Dikarya</taxon>
        <taxon>Ascomycota</taxon>
        <taxon>Pezizomycotina</taxon>
        <taxon>Dothideomycetes</taxon>
        <taxon>Pleosporomycetidae</taxon>
        <taxon>Pleosporales</taxon>
        <taxon>Delitschiaceae</taxon>
        <taxon>Delitschia</taxon>
    </lineage>
</organism>
<evidence type="ECO:0000256" key="2">
    <source>
        <dbReference type="SAM" id="MobiDB-lite"/>
    </source>
</evidence>